<gene>
    <name evidence="1" type="ORF">LCGC14_2187150</name>
</gene>
<name>A0A0F9FY04_9ZZZZ</name>
<dbReference type="AlphaFoldDB" id="A0A0F9FY04"/>
<protein>
    <submittedName>
        <fullName evidence="1">Uncharacterized protein</fullName>
    </submittedName>
</protein>
<proteinExistence type="predicted"/>
<sequence>MQRYPNSVTGAGGVLIATPTITVRVANTTPNSGALATLFSDDSVTSLANPLTGDAGGNFFFYVTDGRYDIAISGGTPSITTFT</sequence>
<organism evidence="1">
    <name type="scientific">marine sediment metagenome</name>
    <dbReference type="NCBI Taxonomy" id="412755"/>
    <lineage>
        <taxon>unclassified sequences</taxon>
        <taxon>metagenomes</taxon>
        <taxon>ecological metagenomes</taxon>
    </lineage>
</organism>
<dbReference type="EMBL" id="LAZR01028554">
    <property type="protein sequence ID" value="KKL62240.1"/>
    <property type="molecule type" value="Genomic_DNA"/>
</dbReference>
<feature type="non-terminal residue" evidence="1">
    <location>
        <position position="83"/>
    </location>
</feature>
<evidence type="ECO:0000313" key="1">
    <source>
        <dbReference type="EMBL" id="KKL62240.1"/>
    </source>
</evidence>
<reference evidence="1" key="1">
    <citation type="journal article" date="2015" name="Nature">
        <title>Complex archaea that bridge the gap between prokaryotes and eukaryotes.</title>
        <authorList>
            <person name="Spang A."/>
            <person name="Saw J.H."/>
            <person name="Jorgensen S.L."/>
            <person name="Zaremba-Niedzwiedzka K."/>
            <person name="Martijn J."/>
            <person name="Lind A.E."/>
            <person name="van Eijk R."/>
            <person name="Schleper C."/>
            <person name="Guy L."/>
            <person name="Ettema T.J."/>
        </authorList>
    </citation>
    <scope>NUCLEOTIDE SEQUENCE</scope>
</reference>
<comment type="caution">
    <text evidence="1">The sequence shown here is derived from an EMBL/GenBank/DDBJ whole genome shotgun (WGS) entry which is preliminary data.</text>
</comment>
<accession>A0A0F9FY04</accession>